<evidence type="ECO:0000256" key="5">
    <source>
        <dbReference type="ARBA" id="ARBA00023235"/>
    </source>
</evidence>
<dbReference type="InterPro" id="IPR000297">
    <property type="entry name" value="PPIase_PpiC"/>
</dbReference>
<dbReference type="GO" id="GO:0003755">
    <property type="term" value="F:peptidyl-prolyl cis-trans isomerase activity"/>
    <property type="evidence" value="ECO:0007669"/>
    <property type="project" value="UniProtKB-KW"/>
</dbReference>
<dbReference type="Proteomes" id="UP000184334">
    <property type="component" value="Unassembled WGS sequence"/>
</dbReference>
<comment type="catalytic activity">
    <reaction evidence="1">
        <text>[protein]-peptidylproline (omega=180) = [protein]-peptidylproline (omega=0)</text>
        <dbReference type="Rhea" id="RHEA:16237"/>
        <dbReference type="Rhea" id="RHEA-COMP:10747"/>
        <dbReference type="Rhea" id="RHEA-COMP:10748"/>
        <dbReference type="ChEBI" id="CHEBI:83833"/>
        <dbReference type="ChEBI" id="CHEBI:83834"/>
        <dbReference type="EC" id="5.2.1.8"/>
    </reaction>
</comment>
<dbReference type="InterPro" id="IPR027304">
    <property type="entry name" value="Trigger_fact/SurA_dom_sf"/>
</dbReference>
<evidence type="ECO:0000313" key="7">
    <source>
        <dbReference type="EMBL" id="SHE81615.1"/>
    </source>
</evidence>
<name>A0A1M4WK83_MARH1</name>
<dbReference type="RefSeq" id="WP_072864483.1">
    <property type="nucleotide sequence ID" value="NZ_FQUI01000016.1"/>
</dbReference>
<dbReference type="AlphaFoldDB" id="A0A1M4WK83"/>
<dbReference type="Gene3D" id="3.10.50.40">
    <property type="match status" value="1"/>
</dbReference>
<sequence>MKKYLFLILVFLFTFISLGVIKYSDLDSKSVAIINKEIINYDYFQSQAKTLEILRGINKINDTFYKILVGTIDGNNVIQKYERTKLDRLAGEILFIQFTESKNIDLKKEELFNAIKSQTENIFNSSNLSENDILLYLISKGFENKEQYIYSLYHEKLYKNAVSAIYQYLINNIDVSDEEIKNEYNTNKDKYYKPQSSDLKLVFFKSSDDASLAYQKIIDGYYSFDDIYNNKYPSREATTIKINIDDQTNELIKTIKSSFPGAILKPMKYNNNYYSLIKIEKKTPKQPMTLDEAKDMIINNIKDEKAKQLFDKLISSEFQTFKNNSDIIINTKYFKGDESNGD</sequence>
<dbReference type="InterPro" id="IPR046357">
    <property type="entry name" value="PPIase_dom_sf"/>
</dbReference>
<dbReference type="Gene3D" id="1.10.4030.10">
    <property type="entry name" value="Porin chaperone SurA, peptide-binding domain"/>
    <property type="match status" value="1"/>
</dbReference>
<feature type="domain" description="PpiC" evidence="6">
    <location>
        <begin position="175"/>
        <end position="295"/>
    </location>
</feature>
<keyword evidence="3" id="KW-0732">Signal</keyword>
<dbReference type="EC" id="5.2.1.8" evidence="2"/>
<keyword evidence="8" id="KW-1185">Reference proteome</keyword>
<protein>
    <recommendedName>
        <fullName evidence="2">peptidylprolyl isomerase</fullName>
        <ecNumber evidence="2">5.2.1.8</ecNumber>
    </recommendedName>
</protein>
<evidence type="ECO:0000256" key="4">
    <source>
        <dbReference type="ARBA" id="ARBA00023110"/>
    </source>
</evidence>
<dbReference type="Pfam" id="PF13145">
    <property type="entry name" value="Rotamase_2"/>
    <property type="match status" value="1"/>
</dbReference>
<dbReference type="InterPro" id="IPR050245">
    <property type="entry name" value="PrsA_foldase"/>
</dbReference>
<gene>
    <name evidence="7" type="ORF">SAMN02745164_01203</name>
</gene>
<reference evidence="7" key="1">
    <citation type="submission" date="2016-11" db="EMBL/GenBank/DDBJ databases">
        <authorList>
            <person name="Varghese N."/>
            <person name="Submissions S."/>
        </authorList>
    </citation>
    <scope>NUCLEOTIDE SEQUENCE [LARGE SCALE GENOMIC DNA]</scope>
    <source>
        <strain evidence="7">DSM 16785</strain>
    </source>
</reference>
<evidence type="ECO:0000256" key="1">
    <source>
        <dbReference type="ARBA" id="ARBA00000971"/>
    </source>
</evidence>
<keyword evidence="4" id="KW-0697">Rotamase</keyword>
<evidence type="ECO:0000256" key="2">
    <source>
        <dbReference type="ARBA" id="ARBA00013194"/>
    </source>
</evidence>
<dbReference type="EMBL" id="FQUI01000016">
    <property type="protein sequence ID" value="SHE81615.1"/>
    <property type="molecule type" value="Genomic_DNA"/>
</dbReference>
<keyword evidence="5" id="KW-0413">Isomerase</keyword>
<evidence type="ECO:0000256" key="3">
    <source>
        <dbReference type="ARBA" id="ARBA00022729"/>
    </source>
</evidence>
<evidence type="ECO:0000313" key="8">
    <source>
        <dbReference type="Proteomes" id="UP000184334"/>
    </source>
</evidence>
<evidence type="ECO:0000259" key="6">
    <source>
        <dbReference type="Pfam" id="PF13145"/>
    </source>
</evidence>
<accession>A0A1M4WK83</accession>
<comment type="caution">
    <text evidence="7">The sequence shown here is derived from an EMBL/GenBank/DDBJ whole genome shotgun (WGS) entry which is preliminary data.</text>
</comment>
<dbReference type="OrthoDB" id="44305at2"/>
<organism evidence="7 8">
    <name type="scientific">Marinitoga hydrogenitolerans (strain DSM 16785 / JCM 12826 / AT1271)</name>
    <dbReference type="NCBI Taxonomy" id="1122195"/>
    <lineage>
        <taxon>Bacteria</taxon>
        <taxon>Thermotogati</taxon>
        <taxon>Thermotogota</taxon>
        <taxon>Thermotogae</taxon>
        <taxon>Petrotogales</taxon>
        <taxon>Petrotogaceae</taxon>
        <taxon>Marinitoga</taxon>
    </lineage>
</organism>
<dbReference type="SUPFAM" id="SSF109998">
    <property type="entry name" value="Triger factor/SurA peptide-binding domain-like"/>
    <property type="match status" value="1"/>
</dbReference>
<dbReference type="PANTHER" id="PTHR47245:SF1">
    <property type="entry name" value="FOLDASE PROTEIN PRSA"/>
    <property type="match status" value="1"/>
</dbReference>
<dbReference type="PANTHER" id="PTHR47245">
    <property type="entry name" value="PEPTIDYLPROLYL ISOMERASE"/>
    <property type="match status" value="1"/>
</dbReference>
<dbReference type="STRING" id="1122195.SAMN02745164_01203"/>
<proteinExistence type="predicted"/>